<comment type="caution">
    <text evidence="4">The sequence shown here is derived from an EMBL/GenBank/DDBJ whole genome shotgun (WGS) entry which is preliminary data.</text>
</comment>
<sequence length="1038" mass="116310">MTQSVRAIGARHFQTGAMADADDLMQELCGVSLSAIDSTQDAAQAALEQRLLALERAVLESDVKSFAEAQDGADELAAVHAMAKLICEGEYADVVRLPAAQTLLLAVAQLRSEDQDEEDEDAHICGSLASALQSYLLDRCDSAENRLVAAYEILFVGVAFFDMYVQANYTGPAFEKETLRDVLDLVTRLVTCTTESNDKKSHSEALVALQVDGESPFSICEYPQFLLIGRCLLDFVGNHAYNDWSVAANEVVHGQNDSEVSDDTVKGPAKRQIIGGAAIRALGNMLEQIKSAAWWNARAAVAHERLLLAKQPSNTLWFEARRGYIQTLKTPELFSFEKDTQYLLARAYVEWGLAQHHFDKNKHGKATFARAKEISGVNVQLSGSMGKRTKFQQKSVAQMVLLAASKKEPEVEDKEASVYATAVVESTHVEFGGKQTSSESAPPADGLTAEEEHIQKLVHEGEASYRNVNLDQVDQDNVLLENIAFEDRTLTEQGNLQIVDQIVLLGLCLDVKNSNANDGLTREEMMPYVTRVLENPNNWMVYSTALLERAWLECESSKRRERAVLQMQALVDQHTTRLTITQNTLESIADSAPARERMQFVYSLAFPPRYALKRDLAERYFKLGVLGSAVEICEELEMWDDVVKCYQLLDKPMRAEKLVRERLEIAPTPFMWVTLGDLTQEPAHYETSWALSKQRFARAKRSLGRYYFEKGDPEGAIPHYEDAVRVGPMHTGAWFTLGAMAMRVHRWALALRAFTRVVQLEPDNGEAWGNLGSIHLHNQRYAEAFAVLQEGLKQKRHMWQMWENYALCAMETKRYGEAMYAMHQLLDMRTKHKRPIDSEMLAWLVEAIVYPESLKKMQQEVDAEAAAIENAATDGDDDEADEIDDDDDEDLAELDEAAAATDVTPPRSDSHYKKQLAMLFGRVTSIVTNDAKVWQVYAHFNDGVEGRADKARDCRLKQCRALQVAGWEREKEKVEALCLAASRLAQDYLAEGTKKALYSCRLYVRGVLKKAQVDFADLEAVKTLAAALDEVNAREAQL</sequence>
<feature type="repeat" description="TPR" evidence="3">
    <location>
        <begin position="731"/>
        <end position="764"/>
    </location>
</feature>
<dbReference type="InterPro" id="IPR011990">
    <property type="entry name" value="TPR-like_helical_dom_sf"/>
</dbReference>
<dbReference type="PANTHER" id="PTHR16193">
    <property type="entry name" value="TETRATRICOPEPTIDE REPEAT PROTEIN 27"/>
    <property type="match status" value="1"/>
</dbReference>
<feature type="repeat" description="TPR" evidence="3">
    <location>
        <begin position="697"/>
        <end position="730"/>
    </location>
</feature>
<dbReference type="SMART" id="SM00028">
    <property type="entry name" value="TPR"/>
    <property type="match status" value="3"/>
</dbReference>
<dbReference type="AlphaFoldDB" id="A0A9W6XG47"/>
<dbReference type="SUPFAM" id="SSF48452">
    <property type="entry name" value="TPR-like"/>
    <property type="match status" value="1"/>
</dbReference>
<gene>
    <name evidence="4" type="ORF">Plil01_001589900</name>
</gene>
<keyword evidence="1" id="KW-0677">Repeat</keyword>
<dbReference type="Gene3D" id="1.25.40.10">
    <property type="entry name" value="Tetratricopeptide repeat domain"/>
    <property type="match status" value="1"/>
</dbReference>
<keyword evidence="5" id="KW-1185">Reference proteome</keyword>
<proteinExistence type="predicted"/>
<name>A0A9W6XG47_9STRA</name>
<protein>
    <submittedName>
        <fullName evidence="4">Unnamed protein product</fullName>
    </submittedName>
</protein>
<reference evidence="4" key="1">
    <citation type="submission" date="2023-04" db="EMBL/GenBank/DDBJ databases">
        <title>Phytophthora lilii NBRC 32176.</title>
        <authorList>
            <person name="Ichikawa N."/>
            <person name="Sato H."/>
            <person name="Tonouchi N."/>
        </authorList>
    </citation>
    <scope>NUCLEOTIDE SEQUENCE</scope>
    <source>
        <strain evidence="4">NBRC 32176</strain>
    </source>
</reference>
<keyword evidence="2 3" id="KW-0802">TPR repeat</keyword>
<dbReference type="Pfam" id="PF13432">
    <property type="entry name" value="TPR_16"/>
    <property type="match status" value="1"/>
</dbReference>
<dbReference type="Proteomes" id="UP001165083">
    <property type="component" value="Unassembled WGS sequence"/>
</dbReference>
<dbReference type="EMBL" id="BSXW01001596">
    <property type="protein sequence ID" value="GMF37897.1"/>
    <property type="molecule type" value="Genomic_DNA"/>
</dbReference>
<dbReference type="InterPro" id="IPR019734">
    <property type="entry name" value="TPR_rpt"/>
</dbReference>
<dbReference type="InterPro" id="IPR044244">
    <property type="entry name" value="TTC27/Emw1"/>
</dbReference>
<dbReference type="OrthoDB" id="1936594at2759"/>
<evidence type="ECO:0000313" key="5">
    <source>
        <dbReference type="Proteomes" id="UP001165083"/>
    </source>
</evidence>
<evidence type="ECO:0000256" key="3">
    <source>
        <dbReference type="PROSITE-ProRule" id="PRU00339"/>
    </source>
</evidence>
<evidence type="ECO:0000256" key="1">
    <source>
        <dbReference type="ARBA" id="ARBA00022737"/>
    </source>
</evidence>
<organism evidence="4 5">
    <name type="scientific">Phytophthora lilii</name>
    <dbReference type="NCBI Taxonomy" id="2077276"/>
    <lineage>
        <taxon>Eukaryota</taxon>
        <taxon>Sar</taxon>
        <taxon>Stramenopiles</taxon>
        <taxon>Oomycota</taxon>
        <taxon>Peronosporomycetes</taxon>
        <taxon>Peronosporales</taxon>
        <taxon>Peronosporaceae</taxon>
        <taxon>Phytophthora</taxon>
    </lineage>
</organism>
<evidence type="ECO:0000313" key="4">
    <source>
        <dbReference type="EMBL" id="GMF37897.1"/>
    </source>
</evidence>
<dbReference type="PANTHER" id="PTHR16193:SF0">
    <property type="entry name" value="TETRATRICOPEPTIDE REPEAT PROTEIN 27"/>
    <property type="match status" value="1"/>
</dbReference>
<dbReference type="PROSITE" id="PS50005">
    <property type="entry name" value="TPR"/>
    <property type="match status" value="2"/>
</dbReference>
<accession>A0A9W6XG47</accession>
<evidence type="ECO:0000256" key="2">
    <source>
        <dbReference type="ARBA" id="ARBA00022803"/>
    </source>
</evidence>